<sequence>MLFFFPRGNHPRCVMQSRRFQSLLPNFEQLGVQVVGVSVDTTEQQQSFRDFCVLHFPLISDAGFALSRSYGVLETVNIDGE</sequence>
<reference evidence="2" key="1">
    <citation type="journal article" date="2014" name="Int. J. Syst. Evol. Microbiol.">
        <title>Complete genome sequence of Corynebacterium casei LMG S-19264T (=DSM 44701T), isolated from a smear-ripened cheese.</title>
        <authorList>
            <consortium name="US DOE Joint Genome Institute (JGI-PGF)"/>
            <person name="Walter F."/>
            <person name="Albersmeier A."/>
            <person name="Kalinowski J."/>
            <person name="Ruckert C."/>
        </authorList>
    </citation>
    <scope>NUCLEOTIDE SEQUENCE</scope>
    <source>
        <strain evidence="2">JCM 31311</strain>
    </source>
</reference>
<comment type="caution">
    <text evidence="2">The sequence shown here is derived from an EMBL/GenBank/DDBJ whole genome shotgun (WGS) entry which is preliminary data.</text>
</comment>
<protein>
    <recommendedName>
        <fullName evidence="1">Alkyl hydroperoxide reductase subunit C/ Thiol specific antioxidant domain-containing protein</fullName>
    </recommendedName>
</protein>
<organism evidence="2 3">
    <name type="scientific">Deinococcus ruber</name>
    <dbReference type="NCBI Taxonomy" id="1848197"/>
    <lineage>
        <taxon>Bacteria</taxon>
        <taxon>Thermotogati</taxon>
        <taxon>Deinococcota</taxon>
        <taxon>Deinococci</taxon>
        <taxon>Deinococcales</taxon>
        <taxon>Deinococcaceae</taxon>
        <taxon>Deinococcus</taxon>
    </lineage>
</organism>
<dbReference type="InterPro" id="IPR036249">
    <property type="entry name" value="Thioredoxin-like_sf"/>
</dbReference>
<keyword evidence="3" id="KW-1185">Reference proteome</keyword>
<evidence type="ECO:0000313" key="2">
    <source>
        <dbReference type="EMBL" id="GGR23084.1"/>
    </source>
</evidence>
<feature type="domain" description="Alkyl hydroperoxide reductase subunit C/ Thiol specific antioxidant" evidence="1">
    <location>
        <begin position="1"/>
        <end position="74"/>
    </location>
</feature>
<dbReference type="Pfam" id="PF00578">
    <property type="entry name" value="AhpC-TSA"/>
    <property type="match status" value="1"/>
</dbReference>
<reference evidence="2" key="2">
    <citation type="submission" date="2020-09" db="EMBL/GenBank/DDBJ databases">
        <authorList>
            <person name="Sun Q."/>
            <person name="Ohkuma M."/>
        </authorList>
    </citation>
    <scope>NUCLEOTIDE SEQUENCE</scope>
    <source>
        <strain evidence="2">JCM 31311</strain>
    </source>
</reference>
<dbReference type="Gene3D" id="3.40.30.10">
    <property type="entry name" value="Glutaredoxin"/>
    <property type="match status" value="1"/>
</dbReference>
<dbReference type="GO" id="GO:0016209">
    <property type="term" value="F:antioxidant activity"/>
    <property type="evidence" value="ECO:0007669"/>
    <property type="project" value="InterPro"/>
</dbReference>
<dbReference type="Proteomes" id="UP000603865">
    <property type="component" value="Unassembled WGS sequence"/>
</dbReference>
<dbReference type="GO" id="GO:0016491">
    <property type="term" value="F:oxidoreductase activity"/>
    <property type="evidence" value="ECO:0007669"/>
    <property type="project" value="InterPro"/>
</dbReference>
<dbReference type="EMBL" id="BMQL01000030">
    <property type="protein sequence ID" value="GGR23084.1"/>
    <property type="molecule type" value="Genomic_DNA"/>
</dbReference>
<dbReference type="AlphaFoldDB" id="A0A918CIP3"/>
<evidence type="ECO:0000313" key="3">
    <source>
        <dbReference type="Proteomes" id="UP000603865"/>
    </source>
</evidence>
<gene>
    <name evidence="2" type="ORF">GCM10008957_38770</name>
</gene>
<dbReference type="InterPro" id="IPR000866">
    <property type="entry name" value="AhpC/TSA"/>
</dbReference>
<evidence type="ECO:0000259" key="1">
    <source>
        <dbReference type="Pfam" id="PF00578"/>
    </source>
</evidence>
<accession>A0A918CIP3</accession>
<name>A0A918CIP3_9DEIO</name>
<dbReference type="SUPFAM" id="SSF52833">
    <property type="entry name" value="Thioredoxin-like"/>
    <property type="match status" value="1"/>
</dbReference>
<proteinExistence type="predicted"/>